<comment type="similarity">
    <text evidence="2">Belongs to the binding-protein-dependent transport system permease family. FecCD subfamily.</text>
</comment>
<name>A0A4P6F842_9BACL</name>
<keyword evidence="4" id="KW-1003">Cell membrane</keyword>
<feature type="transmembrane region" description="Helical" evidence="8">
    <location>
        <begin position="157"/>
        <end position="179"/>
    </location>
</feature>
<dbReference type="InterPro" id="IPR000522">
    <property type="entry name" value="ABC_transptr_permease_BtuC"/>
</dbReference>
<evidence type="ECO:0000256" key="2">
    <source>
        <dbReference type="ARBA" id="ARBA00007935"/>
    </source>
</evidence>
<gene>
    <name evidence="9" type="ORF">ET464_09515</name>
</gene>
<evidence type="ECO:0000313" key="10">
    <source>
        <dbReference type="Proteomes" id="UP000293568"/>
    </source>
</evidence>
<dbReference type="Gene3D" id="1.10.3470.10">
    <property type="entry name" value="ABC transporter involved in vitamin B12 uptake, BtuC"/>
    <property type="match status" value="1"/>
</dbReference>
<dbReference type="GO" id="GO:0022857">
    <property type="term" value="F:transmembrane transporter activity"/>
    <property type="evidence" value="ECO:0007669"/>
    <property type="project" value="InterPro"/>
</dbReference>
<dbReference type="InterPro" id="IPR037294">
    <property type="entry name" value="ABC_BtuC-like"/>
</dbReference>
<dbReference type="GO" id="GO:0005886">
    <property type="term" value="C:plasma membrane"/>
    <property type="evidence" value="ECO:0007669"/>
    <property type="project" value="UniProtKB-SubCell"/>
</dbReference>
<keyword evidence="3" id="KW-0813">Transport</keyword>
<dbReference type="EMBL" id="CP035492">
    <property type="protein sequence ID" value="QAY66608.1"/>
    <property type="molecule type" value="Genomic_DNA"/>
</dbReference>
<accession>A0A4P6F842</accession>
<keyword evidence="10" id="KW-1185">Reference proteome</keyword>
<dbReference type="AlphaFoldDB" id="A0A4P6F842"/>
<keyword evidence="5 8" id="KW-0812">Transmembrane</keyword>
<dbReference type="FunFam" id="1.10.3470.10:FF:000001">
    <property type="entry name" value="Vitamin B12 ABC transporter permease BtuC"/>
    <property type="match status" value="1"/>
</dbReference>
<feature type="transmembrane region" description="Helical" evidence="8">
    <location>
        <begin position="313"/>
        <end position="332"/>
    </location>
</feature>
<dbReference type="Proteomes" id="UP000293568">
    <property type="component" value="Chromosome"/>
</dbReference>
<feature type="transmembrane region" description="Helical" evidence="8">
    <location>
        <begin position="96"/>
        <end position="117"/>
    </location>
</feature>
<evidence type="ECO:0000256" key="6">
    <source>
        <dbReference type="ARBA" id="ARBA00022989"/>
    </source>
</evidence>
<protein>
    <submittedName>
        <fullName evidence="9">Iron ABC transporter permease</fullName>
    </submittedName>
</protein>
<proteinExistence type="inferred from homology"/>
<evidence type="ECO:0000256" key="1">
    <source>
        <dbReference type="ARBA" id="ARBA00004651"/>
    </source>
</evidence>
<evidence type="ECO:0000256" key="5">
    <source>
        <dbReference type="ARBA" id="ARBA00022692"/>
    </source>
</evidence>
<dbReference type="PANTHER" id="PTHR30472">
    <property type="entry name" value="FERRIC ENTEROBACTIN TRANSPORT SYSTEM PERMEASE PROTEIN"/>
    <property type="match status" value="1"/>
</dbReference>
<keyword evidence="7 8" id="KW-0472">Membrane</keyword>
<dbReference type="GO" id="GO:0033214">
    <property type="term" value="P:siderophore-iron import into cell"/>
    <property type="evidence" value="ECO:0007669"/>
    <property type="project" value="TreeGrafter"/>
</dbReference>
<feature type="transmembrane region" description="Helical" evidence="8">
    <location>
        <begin position="246"/>
        <end position="276"/>
    </location>
</feature>
<feature type="transmembrane region" description="Helical" evidence="8">
    <location>
        <begin position="123"/>
        <end position="145"/>
    </location>
</feature>
<dbReference type="SUPFAM" id="SSF81345">
    <property type="entry name" value="ABC transporter involved in vitamin B12 uptake, BtuC"/>
    <property type="match status" value="1"/>
</dbReference>
<feature type="transmembrane region" description="Helical" evidence="8">
    <location>
        <begin position="64"/>
        <end position="84"/>
    </location>
</feature>
<feature type="transmembrane region" description="Helical" evidence="8">
    <location>
        <begin position="199"/>
        <end position="219"/>
    </location>
</feature>
<evidence type="ECO:0000313" key="9">
    <source>
        <dbReference type="EMBL" id="QAY66608.1"/>
    </source>
</evidence>
<comment type="subcellular location">
    <subcellularLocation>
        <location evidence="1">Cell membrane</location>
        <topology evidence="1">Multi-pass membrane protein</topology>
    </subcellularLocation>
</comment>
<dbReference type="Pfam" id="PF01032">
    <property type="entry name" value="FecCD"/>
    <property type="match status" value="1"/>
</dbReference>
<dbReference type="PANTHER" id="PTHR30472:SF64">
    <property type="entry name" value="IRON(3+)-HYDROXAMATE IMPORT SYSTEM PERMEASE PROTEIN FHUG"/>
    <property type="match status" value="1"/>
</dbReference>
<evidence type="ECO:0000256" key="4">
    <source>
        <dbReference type="ARBA" id="ARBA00022475"/>
    </source>
</evidence>
<evidence type="ECO:0000256" key="7">
    <source>
        <dbReference type="ARBA" id="ARBA00023136"/>
    </source>
</evidence>
<sequence length="335" mass="35655">MAAIEALRRRRAAFVITVLAVLIIITFLVSMNTGYIRLSPLDVLQTLFGMGTDKQSMILFDFRLPRIVTSVLIGMGFAISGCILQSLSRNPLADPGLLGINSGASLMVVLYISFIQMDRSGSVLIMPIFAFLGSMAAAVIIYAFSYKRHQGVIPTRMILAGVAIAQAINAAILVLTLRINPDQYQKIQIWIAGSINGTSWTYVAALLPWIVILIPYTVYKSRALNVLHLGDQLATGLGSPVGRDRLLLLGAAVGLAGACTAVGGGISFIGLIGPHLARRLVGPNHQQLLPASALCGGLIVMVADTVSRTISEIPTGIIVAVIGAPYFLYLLSKAK</sequence>
<dbReference type="RefSeq" id="WP_129440353.1">
    <property type="nucleotide sequence ID" value="NZ_CP035492.1"/>
</dbReference>
<organism evidence="9 10">
    <name type="scientific">Paenibacillus protaetiae</name>
    <dbReference type="NCBI Taxonomy" id="2509456"/>
    <lineage>
        <taxon>Bacteria</taxon>
        <taxon>Bacillati</taxon>
        <taxon>Bacillota</taxon>
        <taxon>Bacilli</taxon>
        <taxon>Bacillales</taxon>
        <taxon>Paenibacillaceae</taxon>
        <taxon>Paenibacillus</taxon>
    </lineage>
</organism>
<feature type="transmembrane region" description="Helical" evidence="8">
    <location>
        <begin position="12"/>
        <end position="31"/>
    </location>
</feature>
<reference evidence="9 10" key="1">
    <citation type="submission" date="2019-01" db="EMBL/GenBank/DDBJ databases">
        <title>Genome sequencing of strain FW100M-2.</title>
        <authorList>
            <person name="Heo J."/>
            <person name="Kim S.-J."/>
            <person name="Kim J.-S."/>
            <person name="Hong S.-B."/>
            <person name="Kwon S.-W."/>
        </authorList>
    </citation>
    <scope>NUCLEOTIDE SEQUENCE [LARGE SCALE GENOMIC DNA]</scope>
    <source>
        <strain evidence="9 10">FW100M-2</strain>
    </source>
</reference>
<dbReference type="OrthoDB" id="9811721at2"/>
<dbReference type="CDD" id="cd06550">
    <property type="entry name" value="TM_ABC_iron-siderophores_like"/>
    <property type="match status" value="1"/>
</dbReference>
<evidence type="ECO:0000256" key="3">
    <source>
        <dbReference type="ARBA" id="ARBA00022448"/>
    </source>
</evidence>
<dbReference type="KEGG" id="pprt:ET464_09515"/>
<keyword evidence="6 8" id="KW-1133">Transmembrane helix</keyword>
<evidence type="ECO:0000256" key="8">
    <source>
        <dbReference type="SAM" id="Phobius"/>
    </source>
</evidence>